<dbReference type="Proteomes" id="UP001470230">
    <property type="component" value="Unassembled WGS sequence"/>
</dbReference>
<dbReference type="EMBL" id="JAPFFF010000003">
    <property type="protein sequence ID" value="KAK8893272.1"/>
    <property type="molecule type" value="Genomic_DNA"/>
</dbReference>
<evidence type="ECO:0000313" key="2">
    <source>
        <dbReference type="Proteomes" id="UP001470230"/>
    </source>
</evidence>
<sequence length="178" mass="19939">MGCGTSKVDTTLKEKAPTIQMAKSMCLIFGMPDAGQTNFVKSIQGCFSDIGMKEGPFVFYLAPTEREYRTSWIEEYDKHERVIASFFFVDVSSVSGVLFSVKTFNWMRSQLIDQPPPHIVGLVRDQNELNNFSLLKEKLSPGIGVSTFNDLNPSDIQKYIEYITGCAARQTISVGKRS</sequence>
<comment type="caution">
    <text evidence="1">The sequence shown here is derived from an EMBL/GenBank/DDBJ whole genome shotgun (WGS) entry which is preliminary data.</text>
</comment>
<evidence type="ECO:0000313" key="1">
    <source>
        <dbReference type="EMBL" id="KAK8893272.1"/>
    </source>
</evidence>
<name>A0ABR2KQ49_9EUKA</name>
<proteinExistence type="predicted"/>
<keyword evidence="2" id="KW-1185">Reference proteome</keyword>
<protein>
    <submittedName>
        <fullName evidence="1">Uncharacterized protein</fullName>
    </submittedName>
</protein>
<gene>
    <name evidence="1" type="ORF">M9Y10_021689</name>
</gene>
<accession>A0ABR2KQ49</accession>
<organism evidence="1 2">
    <name type="scientific">Tritrichomonas musculus</name>
    <dbReference type="NCBI Taxonomy" id="1915356"/>
    <lineage>
        <taxon>Eukaryota</taxon>
        <taxon>Metamonada</taxon>
        <taxon>Parabasalia</taxon>
        <taxon>Tritrichomonadida</taxon>
        <taxon>Tritrichomonadidae</taxon>
        <taxon>Tritrichomonas</taxon>
    </lineage>
</organism>
<reference evidence="1 2" key="1">
    <citation type="submission" date="2024-04" db="EMBL/GenBank/DDBJ databases">
        <title>Tritrichomonas musculus Genome.</title>
        <authorList>
            <person name="Alves-Ferreira E."/>
            <person name="Grigg M."/>
            <person name="Lorenzi H."/>
            <person name="Galac M."/>
        </authorList>
    </citation>
    <scope>NUCLEOTIDE SEQUENCE [LARGE SCALE GENOMIC DNA]</scope>
    <source>
        <strain evidence="1 2">EAF2021</strain>
    </source>
</reference>